<dbReference type="InterPro" id="IPR029056">
    <property type="entry name" value="Ribokinase-like"/>
</dbReference>
<feature type="active site" description="Proton acceptor" evidence="12">
    <location>
        <position position="262"/>
    </location>
</feature>
<keyword evidence="10 12" id="KW-0630">Potassium</keyword>
<feature type="binding site" evidence="12">
    <location>
        <begin position="261"/>
        <end position="262"/>
    </location>
    <ligand>
        <name>ATP</name>
        <dbReference type="ChEBI" id="CHEBI:30616"/>
    </ligand>
</feature>
<organism evidence="14 15">
    <name type="scientific">Williamsia maris</name>
    <dbReference type="NCBI Taxonomy" id="72806"/>
    <lineage>
        <taxon>Bacteria</taxon>
        <taxon>Bacillati</taxon>
        <taxon>Actinomycetota</taxon>
        <taxon>Actinomycetes</taxon>
        <taxon>Mycobacteriales</taxon>
        <taxon>Nocardiaceae</taxon>
        <taxon>Williamsia</taxon>
    </lineage>
</organism>
<dbReference type="EC" id="2.7.1.15" evidence="2 12"/>
<comment type="similarity">
    <text evidence="12">Belongs to the carbohydrate kinase PfkB family. Ribokinase subfamily.</text>
</comment>
<comment type="similarity">
    <text evidence="1">Belongs to the carbohydrate kinase pfkB family.</text>
</comment>
<comment type="pathway">
    <text evidence="12">Carbohydrate metabolism; D-ribose degradation; D-ribose 5-phosphate from beta-D-ribopyranose: step 2/2.</text>
</comment>
<evidence type="ECO:0000256" key="12">
    <source>
        <dbReference type="HAMAP-Rule" id="MF_01987"/>
    </source>
</evidence>
<dbReference type="CDD" id="cd01174">
    <property type="entry name" value="ribokinase"/>
    <property type="match status" value="1"/>
</dbReference>
<keyword evidence="7 12" id="KW-0418">Kinase</keyword>
<dbReference type="Proteomes" id="UP001206895">
    <property type="component" value="Unassembled WGS sequence"/>
</dbReference>
<sequence length="321" mass="32218">MLRDTDTMTSTTPTGAPLVVVVGSVNLDVVTELDHLPRAGQTLIARSVRRNVGGKGANQAVAAQISCGAVSFIGRVGDDADGRTLVAELDRRGVATDLVAVVTDEPSGAAYIAVADGQNTIVVAAGANSVWGAFSDDERSAIEAAPVVVCQLEIPDAVIAAASERSTGRFVLNAAPARPVPESVLGRCDPVVVNENELADLTGLSVDDPDSALAAARELRTRGAISVVATLGAAGSIWVDADGHGRQPSPRVEVLDSTGAGDQFVGALAARLATGDELAAAVRWATAAASISVQGIGTLASYPDADSIAGVVAGLPGPSAG</sequence>
<reference evidence="14 15" key="1">
    <citation type="submission" date="2022-06" db="EMBL/GenBank/DDBJ databases">
        <title>Genomic Encyclopedia of Archaeal and Bacterial Type Strains, Phase II (KMG-II): from individual species to whole genera.</title>
        <authorList>
            <person name="Goeker M."/>
        </authorList>
    </citation>
    <scope>NUCLEOTIDE SEQUENCE [LARGE SCALE GENOMIC DNA]</scope>
    <source>
        <strain evidence="14 15">DSM 44693</strain>
    </source>
</reference>
<dbReference type="PANTHER" id="PTHR10584">
    <property type="entry name" value="SUGAR KINASE"/>
    <property type="match status" value="1"/>
</dbReference>
<dbReference type="SUPFAM" id="SSF53613">
    <property type="entry name" value="Ribokinase-like"/>
    <property type="match status" value="1"/>
</dbReference>
<evidence type="ECO:0000256" key="5">
    <source>
        <dbReference type="ARBA" id="ARBA00022723"/>
    </source>
</evidence>
<comment type="caution">
    <text evidence="14">The sequence shown here is derived from an EMBL/GenBank/DDBJ whole genome shotgun (WGS) entry which is preliminary data.</text>
</comment>
<keyword evidence="8 12" id="KW-0067">ATP-binding</keyword>
<evidence type="ECO:0000256" key="10">
    <source>
        <dbReference type="ARBA" id="ARBA00022958"/>
    </source>
</evidence>
<evidence type="ECO:0000256" key="8">
    <source>
        <dbReference type="ARBA" id="ARBA00022840"/>
    </source>
</evidence>
<name>A0ABT1H8J1_9NOCA</name>
<dbReference type="EMBL" id="JAMTCJ010000001">
    <property type="protein sequence ID" value="MCP2174569.1"/>
    <property type="molecule type" value="Genomic_DNA"/>
</dbReference>
<feature type="binding site" evidence="12">
    <location>
        <position position="258"/>
    </location>
    <ligand>
        <name>K(+)</name>
        <dbReference type="ChEBI" id="CHEBI:29103"/>
    </ligand>
</feature>
<gene>
    <name evidence="12" type="primary">rbsK</name>
    <name evidence="14" type="ORF">LX13_000376</name>
</gene>
<dbReference type="PANTHER" id="PTHR10584:SF166">
    <property type="entry name" value="RIBOKINASE"/>
    <property type="match status" value="1"/>
</dbReference>
<keyword evidence="12" id="KW-0963">Cytoplasm</keyword>
<feature type="binding site" evidence="12">
    <location>
        <begin position="54"/>
        <end position="58"/>
    </location>
    <ligand>
        <name>substrate</name>
    </ligand>
</feature>
<feature type="binding site" evidence="12">
    <location>
        <position position="297"/>
    </location>
    <ligand>
        <name>K(+)</name>
        <dbReference type="ChEBI" id="CHEBI:29103"/>
    </ligand>
</feature>
<accession>A0ABT1H8J1</accession>
<keyword evidence="9 12" id="KW-0460">Magnesium</keyword>
<dbReference type="InterPro" id="IPR002173">
    <property type="entry name" value="Carboh/pur_kinase_PfkB_CS"/>
</dbReference>
<keyword evidence="6 12" id="KW-0547">Nucleotide-binding</keyword>
<evidence type="ECO:0000313" key="15">
    <source>
        <dbReference type="Proteomes" id="UP001206895"/>
    </source>
</evidence>
<dbReference type="Pfam" id="PF00294">
    <property type="entry name" value="PfkB"/>
    <property type="match status" value="1"/>
</dbReference>
<evidence type="ECO:0000313" key="14">
    <source>
        <dbReference type="EMBL" id="MCP2174569.1"/>
    </source>
</evidence>
<feature type="domain" description="Carbohydrate kinase PfkB" evidence="13">
    <location>
        <begin position="18"/>
        <end position="304"/>
    </location>
</feature>
<evidence type="ECO:0000256" key="1">
    <source>
        <dbReference type="ARBA" id="ARBA00005380"/>
    </source>
</evidence>
<proteinExistence type="inferred from homology"/>
<feature type="binding site" evidence="12">
    <location>
        <position position="256"/>
    </location>
    <ligand>
        <name>K(+)</name>
        <dbReference type="ChEBI" id="CHEBI:29103"/>
    </ligand>
</feature>
<feature type="binding site" evidence="12">
    <location>
        <begin position="230"/>
        <end position="235"/>
    </location>
    <ligand>
        <name>ATP</name>
        <dbReference type="ChEBI" id="CHEBI:30616"/>
    </ligand>
</feature>
<evidence type="ECO:0000256" key="6">
    <source>
        <dbReference type="ARBA" id="ARBA00022741"/>
    </source>
</evidence>
<comment type="catalytic activity">
    <reaction evidence="12">
        <text>D-ribose + ATP = D-ribose 5-phosphate + ADP + H(+)</text>
        <dbReference type="Rhea" id="RHEA:13697"/>
        <dbReference type="ChEBI" id="CHEBI:15378"/>
        <dbReference type="ChEBI" id="CHEBI:30616"/>
        <dbReference type="ChEBI" id="CHEBI:47013"/>
        <dbReference type="ChEBI" id="CHEBI:78346"/>
        <dbReference type="ChEBI" id="CHEBI:456216"/>
        <dbReference type="EC" id="2.7.1.15"/>
    </reaction>
</comment>
<dbReference type="PRINTS" id="PR00990">
    <property type="entry name" value="RIBOKINASE"/>
</dbReference>
<protein>
    <recommendedName>
        <fullName evidence="3 12">Ribokinase</fullName>
        <shortName evidence="12">RK</shortName>
        <ecNumber evidence="2 12">2.7.1.15</ecNumber>
    </recommendedName>
</protein>
<comment type="activity regulation">
    <text evidence="12">Activated by a monovalent cation that binds near, but not in, the active site. The most likely occupant of the site in vivo is potassium. Ion binding induces a conformational change that may alter substrate affinity.</text>
</comment>
<dbReference type="InterPro" id="IPR011611">
    <property type="entry name" value="PfkB_dom"/>
</dbReference>
<feature type="binding site" evidence="12">
    <location>
        <position position="194"/>
    </location>
    <ligand>
        <name>ATP</name>
        <dbReference type="ChEBI" id="CHEBI:30616"/>
    </ligand>
</feature>
<dbReference type="InterPro" id="IPR002139">
    <property type="entry name" value="Ribo/fructo_kinase"/>
</dbReference>
<feature type="binding site" evidence="12">
    <location>
        <position position="153"/>
    </location>
    <ligand>
        <name>substrate</name>
    </ligand>
</feature>
<comment type="cofactor">
    <cofactor evidence="12">
        <name>Mg(2+)</name>
        <dbReference type="ChEBI" id="CHEBI:18420"/>
    </cofactor>
    <text evidence="12">Requires a divalent cation, most likely magnesium in vivo, as an electrophilic catalyst to aid phosphoryl group transfer. It is the chelate of the metal and the nucleotide that is the actual substrate.</text>
</comment>
<comment type="subcellular location">
    <subcellularLocation>
        <location evidence="12">Cytoplasm</location>
    </subcellularLocation>
</comment>
<keyword evidence="4 12" id="KW-0808">Transferase</keyword>
<dbReference type="Gene3D" id="3.40.1190.20">
    <property type="match status" value="1"/>
</dbReference>
<evidence type="ECO:0000256" key="7">
    <source>
        <dbReference type="ARBA" id="ARBA00022777"/>
    </source>
</evidence>
<feature type="binding site" evidence="12">
    <location>
        <position position="292"/>
    </location>
    <ligand>
        <name>K(+)</name>
        <dbReference type="ChEBI" id="CHEBI:29103"/>
    </ligand>
</feature>
<feature type="binding site" evidence="12">
    <location>
        <begin position="26"/>
        <end position="28"/>
    </location>
    <ligand>
        <name>substrate</name>
    </ligand>
</feature>
<keyword evidence="11 12" id="KW-0119">Carbohydrate metabolism</keyword>
<evidence type="ECO:0000256" key="3">
    <source>
        <dbReference type="ARBA" id="ARBA00016943"/>
    </source>
</evidence>
<comment type="caution">
    <text evidence="12">Lacks conserved residue(s) required for the propagation of feature annotation.</text>
</comment>
<evidence type="ECO:0000256" key="11">
    <source>
        <dbReference type="ARBA" id="ARBA00023277"/>
    </source>
</evidence>
<dbReference type="InterPro" id="IPR011877">
    <property type="entry name" value="Ribokinase"/>
</dbReference>
<feature type="binding site" evidence="12">
    <location>
        <position position="301"/>
    </location>
    <ligand>
        <name>K(+)</name>
        <dbReference type="ChEBI" id="CHEBI:29103"/>
    </ligand>
</feature>
<evidence type="ECO:0000259" key="13">
    <source>
        <dbReference type="Pfam" id="PF00294"/>
    </source>
</evidence>
<dbReference type="HAMAP" id="MF_01987">
    <property type="entry name" value="Ribokinase"/>
    <property type="match status" value="1"/>
</dbReference>
<evidence type="ECO:0000256" key="2">
    <source>
        <dbReference type="ARBA" id="ARBA00012035"/>
    </source>
</evidence>
<keyword evidence="5 12" id="KW-0479">Metal-binding</keyword>
<comment type="subunit">
    <text evidence="12">Homodimer.</text>
</comment>
<comment type="function">
    <text evidence="12">Catalyzes the phosphorylation of ribose at O-5 in a reaction requiring ATP and magnesium. The resulting D-ribose-5-phosphate can then be used either for sythesis of nucleotides, histidine, and tryptophan, or as a component of the pentose phosphate pathway.</text>
</comment>
<feature type="binding site" evidence="12">
    <location>
        <position position="295"/>
    </location>
    <ligand>
        <name>K(+)</name>
        <dbReference type="ChEBI" id="CHEBI:29103"/>
    </ligand>
</feature>
<evidence type="ECO:0000256" key="9">
    <source>
        <dbReference type="ARBA" id="ARBA00022842"/>
    </source>
</evidence>
<feature type="binding site" evidence="12">
    <location>
        <position position="262"/>
    </location>
    <ligand>
        <name>substrate</name>
    </ligand>
</feature>
<keyword evidence="15" id="KW-1185">Reference proteome</keyword>
<dbReference type="PROSITE" id="PS00584">
    <property type="entry name" value="PFKB_KINASES_2"/>
    <property type="match status" value="1"/>
</dbReference>
<evidence type="ECO:0000256" key="4">
    <source>
        <dbReference type="ARBA" id="ARBA00022679"/>
    </source>
</evidence>